<dbReference type="Pfam" id="PF13884">
    <property type="entry name" value="Peptidase_S74"/>
    <property type="match status" value="1"/>
</dbReference>
<sequence>MANGDLAASIGLAVFPGTQDRRQGYDNDNIRGDELAKHIIDGGHDFSHITGTLSADQVPALDASKITTGVLDADRLGLTAAKIPALPPSKIAPGNFGAGIGMITNQPIATTSTMNAGAGLGIGGTGQGFDSAGNIGCGAITSPYTRANPVADWVALGVSSGGRIGPQASARRFKQNIKPWLISIDTFMGLEPKTFRYKAAVKEHGQSAPYEVGFIADDFAAAGLDALVYLSDDGQLGGIHYERLVVPLWGIVQQQQQLIDALSERVATLEGQTNG</sequence>
<evidence type="ECO:0000313" key="2">
    <source>
        <dbReference type="EMBL" id="MDN4598841.1"/>
    </source>
</evidence>
<comment type="caution">
    <text evidence="2">The sequence shown here is derived from an EMBL/GenBank/DDBJ whole genome shotgun (WGS) entry which is preliminary data.</text>
</comment>
<organism evidence="2 3">
    <name type="scientific">Leifsonia virtsii</name>
    <dbReference type="NCBI Taxonomy" id="3035915"/>
    <lineage>
        <taxon>Bacteria</taxon>
        <taxon>Bacillati</taxon>
        <taxon>Actinomycetota</taxon>
        <taxon>Actinomycetes</taxon>
        <taxon>Micrococcales</taxon>
        <taxon>Microbacteriaceae</taxon>
        <taxon>Leifsonia</taxon>
    </lineage>
</organism>
<reference evidence="2" key="1">
    <citation type="submission" date="2023-03" db="EMBL/GenBank/DDBJ databases">
        <title>MT1 and MT2 Draft Genomes of Novel Species.</title>
        <authorList>
            <person name="Venkateswaran K."/>
        </authorList>
    </citation>
    <scope>NUCLEOTIDE SEQUENCE</scope>
    <source>
        <strain evidence="2">F6_8S_P_1A</strain>
    </source>
</reference>
<name>A0ABT8J186_9MICO</name>
<keyword evidence="3" id="KW-1185">Reference proteome</keyword>
<protein>
    <submittedName>
        <fullName evidence="2">Tail fiber domain-containing protein</fullName>
    </submittedName>
</protein>
<dbReference type="EMBL" id="JAROCB010000005">
    <property type="protein sequence ID" value="MDN4598841.1"/>
    <property type="molecule type" value="Genomic_DNA"/>
</dbReference>
<evidence type="ECO:0000259" key="1">
    <source>
        <dbReference type="PROSITE" id="PS51688"/>
    </source>
</evidence>
<gene>
    <name evidence="2" type="ORF">P5G59_16930</name>
</gene>
<proteinExistence type="predicted"/>
<dbReference type="Proteomes" id="UP001174210">
    <property type="component" value="Unassembled WGS sequence"/>
</dbReference>
<evidence type="ECO:0000313" key="3">
    <source>
        <dbReference type="Proteomes" id="UP001174210"/>
    </source>
</evidence>
<accession>A0ABT8J186</accession>
<feature type="domain" description="Peptidase S74" evidence="1">
    <location>
        <begin position="169"/>
        <end position="266"/>
    </location>
</feature>
<dbReference type="InterPro" id="IPR030392">
    <property type="entry name" value="S74_ICA"/>
</dbReference>
<dbReference type="PROSITE" id="PS51688">
    <property type="entry name" value="ICA"/>
    <property type="match status" value="1"/>
</dbReference>
<dbReference type="RefSeq" id="WP_301220191.1">
    <property type="nucleotide sequence ID" value="NZ_JAROCB010000005.1"/>
</dbReference>